<dbReference type="InterPro" id="IPR036236">
    <property type="entry name" value="Znf_C2H2_sf"/>
</dbReference>
<dbReference type="GO" id="GO:0000981">
    <property type="term" value="F:DNA-binding transcription factor activity, RNA polymerase II-specific"/>
    <property type="evidence" value="ECO:0007669"/>
    <property type="project" value="TreeGrafter"/>
</dbReference>
<dbReference type="InterPro" id="IPR013087">
    <property type="entry name" value="Znf_C2H2_type"/>
</dbReference>
<sequence length="168" mass="19295">MSTGSVIDNTSNVNRIKNEPFIKQEVEIQDLPLNVKQDQDECIDIKTRNVCDETTNENNSIKTHPEKNSYSCSICNKIYKSNNRLTKHFKKHATDKGYSCNVCGRRFVENSSLKRHSRVHTGEKPYSCDICGNSFGQSSTLRGHKLTHTEIKPYPCTPKFDRFLHKKV</sequence>
<keyword evidence="2" id="KW-0479">Metal-binding</keyword>
<keyword evidence="4 7" id="KW-0863">Zinc-finger</keyword>
<accession>A0A5E4PPI7</accession>
<dbReference type="PROSITE" id="PS00028">
    <property type="entry name" value="ZINC_FINGER_C2H2_1"/>
    <property type="match status" value="3"/>
</dbReference>
<dbReference type="Gene3D" id="3.30.160.60">
    <property type="entry name" value="Classic Zinc Finger"/>
    <property type="match status" value="2"/>
</dbReference>
<evidence type="ECO:0000256" key="1">
    <source>
        <dbReference type="ARBA" id="ARBA00004123"/>
    </source>
</evidence>
<proteinExistence type="predicted"/>
<feature type="domain" description="C2H2-type" evidence="8">
    <location>
        <begin position="98"/>
        <end position="125"/>
    </location>
</feature>
<evidence type="ECO:0000256" key="2">
    <source>
        <dbReference type="ARBA" id="ARBA00022723"/>
    </source>
</evidence>
<name>A0A5E4PPI7_9NEOP</name>
<dbReference type="FunFam" id="3.30.160.60:FF:001498">
    <property type="entry name" value="Zinc finger protein 404"/>
    <property type="match status" value="1"/>
</dbReference>
<dbReference type="GO" id="GO:0008270">
    <property type="term" value="F:zinc ion binding"/>
    <property type="evidence" value="ECO:0007669"/>
    <property type="project" value="UniProtKB-KW"/>
</dbReference>
<dbReference type="SUPFAM" id="SSF57667">
    <property type="entry name" value="beta-beta-alpha zinc fingers"/>
    <property type="match status" value="2"/>
</dbReference>
<evidence type="ECO:0000256" key="7">
    <source>
        <dbReference type="PROSITE-ProRule" id="PRU00042"/>
    </source>
</evidence>
<feature type="domain" description="C2H2-type" evidence="8">
    <location>
        <begin position="70"/>
        <end position="97"/>
    </location>
</feature>
<evidence type="ECO:0000256" key="6">
    <source>
        <dbReference type="ARBA" id="ARBA00023242"/>
    </source>
</evidence>
<dbReference type="Pfam" id="PF13894">
    <property type="entry name" value="zf-C2H2_4"/>
    <property type="match status" value="1"/>
</dbReference>
<dbReference type="Pfam" id="PF00096">
    <property type="entry name" value="zf-C2H2"/>
    <property type="match status" value="2"/>
</dbReference>
<evidence type="ECO:0000259" key="8">
    <source>
        <dbReference type="PROSITE" id="PS50157"/>
    </source>
</evidence>
<evidence type="ECO:0000256" key="5">
    <source>
        <dbReference type="ARBA" id="ARBA00022833"/>
    </source>
</evidence>
<keyword evidence="10" id="KW-1185">Reference proteome</keyword>
<keyword evidence="5" id="KW-0862">Zinc</keyword>
<gene>
    <name evidence="9" type="ORF">LSINAPIS_LOCUS592</name>
</gene>
<dbReference type="PANTHER" id="PTHR24394:SF29">
    <property type="entry name" value="MYONEURIN"/>
    <property type="match status" value="1"/>
</dbReference>
<dbReference type="GO" id="GO:0005634">
    <property type="term" value="C:nucleus"/>
    <property type="evidence" value="ECO:0007669"/>
    <property type="project" value="UniProtKB-SubCell"/>
</dbReference>
<evidence type="ECO:0000313" key="10">
    <source>
        <dbReference type="Proteomes" id="UP000324832"/>
    </source>
</evidence>
<comment type="subcellular location">
    <subcellularLocation>
        <location evidence="1">Nucleus</location>
    </subcellularLocation>
</comment>
<dbReference type="FunFam" id="3.30.160.60:FF:000557">
    <property type="entry name" value="zinc finger and SCAN domain-containing protein 29"/>
    <property type="match status" value="1"/>
</dbReference>
<keyword evidence="3" id="KW-0677">Repeat</keyword>
<reference evidence="9 10" key="1">
    <citation type="submission" date="2017-07" db="EMBL/GenBank/DDBJ databases">
        <authorList>
            <person name="Talla V."/>
            <person name="Backstrom N."/>
        </authorList>
    </citation>
    <scope>NUCLEOTIDE SEQUENCE [LARGE SCALE GENOMIC DNA]</scope>
</reference>
<dbReference type="PANTHER" id="PTHR24394">
    <property type="entry name" value="ZINC FINGER PROTEIN"/>
    <property type="match status" value="1"/>
</dbReference>
<dbReference type="Proteomes" id="UP000324832">
    <property type="component" value="Unassembled WGS sequence"/>
</dbReference>
<evidence type="ECO:0000256" key="3">
    <source>
        <dbReference type="ARBA" id="ARBA00022737"/>
    </source>
</evidence>
<evidence type="ECO:0000256" key="4">
    <source>
        <dbReference type="ARBA" id="ARBA00022771"/>
    </source>
</evidence>
<dbReference type="EMBL" id="FZQP02000027">
    <property type="protein sequence ID" value="VVC86846.1"/>
    <property type="molecule type" value="Genomic_DNA"/>
</dbReference>
<organism evidence="9 10">
    <name type="scientific">Leptidea sinapis</name>
    <dbReference type="NCBI Taxonomy" id="189913"/>
    <lineage>
        <taxon>Eukaryota</taxon>
        <taxon>Metazoa</taxon>
        <taxon>Ecdysozoa</taxon>
        <taxon>Arthropoda</taxon>
        <taxon>Hexapoda</taxon>
        <taxon>Insecta</taxon>
        <taxon>Pterygota</taxon>
        <taxon>Neoptera</taxon>
        <taxon>Endopterygota</taxon>
        <taxon>Lepidoptera</taxon>
        <taxon>Glossata</taxon>
        <taxon>Ditrysia</taxon>
        <taxon>Papilionoidea</taxon>
        <taxon>Pieridae</taxon>
        <taxon>Dismorphiinae</taxon>
        <taxon>Leptidea</taxon>
    </lineage>
</organism>
<dbReference type="SMART" id="SM00355">
    <property type="entry name" value="ZnF_C2H2"/>
    <property type="match status" value="3"/>
</dbReference>
<dbReference type="AlphaFoldDB" id="A0A5E4PPI7"/>
<protein>
    <recommendedName>
        <fullName evidence="8">C2H2-type domain-containing protein</fullName>
    </recommendedName>
</protein>
<feature type="domain" description="C2H2-type" evidence="8">
    <location>
        <begin position="126"/>
        <end position="153"/>
    </location>
</feature>
<dbReference type="PROSITE" id="PS50157">
    <property type="entry name" value="ZINC_FINGER_C2H2_2"/>
    <property type="match status" value="3"/>
</dbReference>
<keyword evidence="6" id="KW-0539">Nucleus</keyword>
<evidence type="ECO:0000313" key="9">
    <source>
        <dbReference type="EMBL" id="VVC86846.1"/>
    </source>
</evidence>